<dbReference type="SUPFAM" id="SSF52540">
    <property type="entry name" value="P-loop containing nucleoside triphosphate hydrolases"/>
    <property type="match status" value="1"/>
</dbReference>
<keyword evidence="2" id="KW-1185">Reference proteome</keyword>
<dbReference type="AlphaFoldDB" id="A0A5B2XDN6"/>
<dbReference type="RefSeq" id="WP_149850540.1">
    <property type="nucleotide sequence ID" value="NZ_VUOB01000028.1"/>
</dbReference>
<dbReference type="PANTHER" id="PTHR48419:SF1">
    <property type="entry name" value="SULFOTRANSFERASE DOMAIN-CONTAINING PROTEIN"/>
    <property type="match status" value="1"/>
</dbReference>
<evidence type="ECO:0000313" key="2">
    <source>
        <dbReference type="Proteomes" id="UP000323454"/>
    </source>
</evidence>
<evidence type="ECO:0000313" key="1">
    <source>
        <dbReference type="EMBL" id="KAA2261463.1"/>
    </source>
</evidence>
<comment type="caution">
    <text evidence="1">The sequence shown here is derived from an EMBL/GenBank/DDBJ whole genome shotgun (WGS) entry which is preliminary data.</text>
</comment>
<organism evidence="1 2">
    <name type="scientific">Solihabitans fulvus</name>
    <dbReference type="NCBI Taxonomy" id="1892852"/>
    <lineage>
        <taxon>Bacteria</taxon>
        <taxon>Bacillati</taxon>
        <taxon>Actinomycetota</taxon>
        <taxon>Actinomycetes</taxon>
        <taxon>Pseudonocardiales</taxon>
        <taxon>Pseudonocardiaceae</taxon>
        <taxon>Solihabitans</taxon>
    </lineage>
</organism>
<dbReference type="Gene3D" id="3.40.50.300">
    <property type="entry name" value="P-loop containing nucleotide triphosphate hydrolases"/>
    <property type="match status" value="1"/>
</dbReference>
<dbReference type="OrthoDB" id="272985at2"/>
<accession>A0A5B2XDN6</accession>
<reference evidence="1 2" key="1">
    <citation type="submission" date="2019-09" db="EMBL/GenBank/DDBJ databases">
        <title>Goodfellowia gen. nov., a new genus of the Pseudonocardineae related to Actinoalloteichus, containing Goodfellowia coeruleoviolacea gen. nov., comb. nov. gen. nov., comb. nov.</title>
        <authorList>
            <person name="Labeda D."/>
        </authorList>
    </citation>
    <scope>NUCLEOTIDE SEQUENCE [LARGE SCALE GENOMIC DNA]</scope>
    <source>
        <strain evidence="1 2">AN110305</strain>
    </source>
</reference>
<gene>
    <name evidence="1" type="ORF">F0L68_16910</name>
</gene>
<dbReference type="InterPro" id="IPR053226">
    <property type="entry name" value="Pyrrolopyrazine_biosynth_F"/>
</dbReference>
<proteinExistence type="predicted"/>
<dbReference type="Pfam" id="PF19798">
    <property type="entry name" value="Sulfotransfer_5"/>
    <property type="match status" value="1"/>
</dbReference>
<name>A0A5B2XDN6_9PSEU</name>
<dbReference type="PANTHER" id="PTHR48419">
    <property type="entry name" value="SULFOTRANSFERASE DOMAIN-CONTAINING PROTEIN"/>
    <property type="match status" value="1"/>
</dbReference>
<sequence length="244" mass="27773">MNERDRDGLPVIALWSAPRSRSTAFLRMIMEWEEVTTLHEPFSSLVHFGTSAVADTTAGTEAELIAAIRDLAGHTTVFFKDTTDYAYPGLLADRDFLGAARHTFIIRHPREVIPSHFALHPGLTRDEVGFARLHELYLAVVDATGAEPVVVDADDLVTQPEAVVRAYCERVGLPFDADRLSWQPRMPEEWRKTERWHLDAGQTGAFVRTETAYEATVDNHPRLAEFYEYHLPFYEYLLTRRLSV</sequence>
<dbReference type="Proteomes" id="UP000323454">
    <property type="component" value="Unassembled WGS sequence"/>
</dbReference>
<protein>
    <submittedName>
        <fullName evidence="1">Sulfotransferase family protein</fullName>
    </submittedName>
</protein>
<reference evidence="1 2" key="2">
    <citation type="submission" date="2019-09" db="EMBL/GenBank/DDBJ databases">
        <authorList>
            <person name="Jin C."/>
        </authorList>
    </citation>
    <scope>NUCLEOTIDE SEQUENCE [LARGE SCALE GENOMIC DNA]</scope>
    <source>
        <strain evidence="1 2">AN110305</strain>
    </source>
</reference>
<dbReference type="GO" id="GO:0016740">
    <property type="term" value="F:transferase activity"/>
    <property type="evidence" value="ECO:0007669"/>
    <property type="project" value="UniProtKB-KW"/>
</dbReference>
<dbReference type="EMBL" id="VUOB01000028">
    <property type="protein sequence ID" value="KAA2261463.1"/>
    <property type="molecule type" value="Genomic_DNA"/>
</dbReference>
<keyword evidence="1" id="KW-0808">Transferase</keyword>
<dbReference type="InterPro" id="IPR027417">
    <property type="entry name" value="P-loop_NTPase"/>
</dbReference>